<reference evidence="2 3" key="1">
    <citation type="submission" date="2016-10" db="EMBL/GenBank/DDBJ databases">
        <authorList>
            <person name="de Groot N.N."/>
        </authorList>
    </citation>
    <scope>NUCLEOTIDE SEQUENCE [LARGE SCALE GENOMIC DNA]</scope>
    <source>
        <strain evidence="2 3">CGMCC 4.6858</strain>
    </source>
</reference>
<dbReference type="Pfam" id="PF04961">
    <property type="entry name" value="FTCD_C"/>
    <property type="match status" value="1"/>
</dbReference>
<organism evidence="2 3">
    <name type="scientific">Nocardioides lianchengensis</name>
    <dbReference type="NCBI Taxonomy" id="1045774"/>
    <lineage>
        <taxon>Bacteria</taxon>
        <taxon>Bacillati</taxon>
        <taxon>Actinomycetota</taxon>
        <taxon>Actinomycetes</taxon>
        <taxon>Propionibacteriales</taxon>
        <taxon>Nocardioidaceae</taxon>
        <taxon>Nocardioides</taxon>
    </lineage>
</organism>
<evidence type="ECO:0000313" key="3">
    <source>
        <dbReference type="Proteomes" id="UP000199034"/>
    </source>
</evidence>
<dbReference type="InterPro" id="IPR036178">
    <property type="entry name" value="Formintransfe-cycloase-like_sf"/>
</dbReference>
<keyword evidence="3" id="KW-1185">Reference proteome</keyword>
<dbReference type="GO" id="GO:0003824">
    <property type="term" value="F:catalytic activity"/>
    <property type="evidence" value="ECO:0007669"/>
    <property type="project" value="InterPro"/>
</dbReference>
<feature type="domain" description="Cyclodeaminase/cyclohydrolase" evidence="1">
    <location>
        <begin position="16"/>
        <end position="159"/>
    </location>
</feature>
<dbReference type="SUPFAM" id="SSF101262">
    <property type="entry name" value="Methenyltetrahydrofolate cyclohydrolase-like"/>
    <property type="match status" value="1"/>
</dbReference>
<dbReference type="STRING" id="1045774.SAMN05421872_101618"/>
<gene>
    <name evidence="2" type="ORF">SAMN05421872_101618</name>
</gene>
<proteinExistence type="predicted"/>
<name>A0A1G6JZQ5_9ACTN</name>
<evidence type="ECO:0000313" key="2">
    <source>
        <dbReference type="EMBL" id="SDC23516.1"/>
    </source>
</evidence>
<dbReference type="EMBL" id="FMZM01000001">
    <property type="protein sequence ID" value="SDC23516.1"/>
    <property type="molecule type" value="Genomic_DNA"/>
</dbReference>
<accession>A0A1G6JZQ5</accession>
<dbReference type="AlphaFoldDB" id="A0A1G6JZQ5"/>
<protein>
    <submittedName>
        <fullName evidence="2">Formiminotetrahydrofolate cyclodeaminase</fullName>
    </submittedName>
</protein>
<sequence>MTNHHLTHEEAAVEPLDAWLDRLAAPGADPGGGAAAAVMLGLGSALVGKVASYPSRDGADLAGVRDAADALRRRSLKLVAADGAASARLVAAWRSRSDDLAAAAVAAAGTSADILAVVEDAIPLLAELARLGSAPLLADVAAAAAAYGAAARVAVLNLDGDLHLAGAPDREDLAGRGERLIARLDAATRIPR</sequence>
<dbReference type="Gene3D" id="1.20.120.680">
    <property type="entry name" value="Formiminotetrahydrofolate cyclodeaminase monomer, up-and-down helical bundle"/>
    <property type="match status" value="1"/>
</dbReference>
<dbReference type="Proteomes" id="UP000199034">
    <property type="component" value="Unassembled WGS sequence"/>
</dbReference>
<evidence type="ECO:0000259" key="1">
    <source>
        <dbReference type="Pfam" id="PF04961"/>
    </source>
</evidence>
<dbReference type="InterPro" id="IPR007044">
    <property type="entry name" value="Cyclodeamin/CycHdrlase"/>
</dbReference>